<dbReference type="Proteomes" id="UP000562492">
    <property type="component" value="Unassembled WGS sequence"/>
</dbReference>
<dbReference type="EMBL" id="JACHKZ010000028">
    <property type="protein sequence ID" value="MBB6579370.1"/>
    <property type="molecule type" value="Genomic_DNA"/>
</dbReference>
<reference evidence="2 3" key="1">
    <citation type="submission" date="2020-08" db="EMBL/GenBank/DDBJ databases">
        <title>Functional genomics of gut bacteria from endangered species of beetles.</title>
        <authorList>
            <person name="Carlos-Shanley C."/>
        </authorList>
    </citation>
    <scope>NUCLEOTIDE SEQUENCE [LARGE SCALE GENOMIC DNA]</scope>
    <source>
        <strain evidence="2 3">S00124</strain>
    </source>
</reference>
<evidence type="ECO:0000259" key="1">
    <source>
        <dbReference type="Pfam" id="PF19029"/>
    </source>
</evidence>
<keyword evidence="3" id="KW-1185">Reference proteome</keyword>
<dbReference type="RefSeq" id="WP_184710666.1">
    <property type="nucleotide sequence ID" value="NZ_JACHKZ010000028.1"/>
</dbReference>
<dbReference type="PANTHER" id="PTHR35893:SF3">
    <property type="entry name" value="INNER MEMBRANE PROTEIN"/>
    <property type="match status" value="1"/>
</dbReference>
<dbReference type="InterPro" id="IPR043605">
    <property type="entry name" value="DUF883_C"/>
</dbReference>
<accession>A0ABR6RJL6</accession>
<comment type="caution">
    <text evidence="2">The sequence shown here is derived from an EMBL/GenBank/DDBJ whole genome shotgun (WGS) entry which is preliminary data.</text>
</comment>
<dbReference type="PANTHER" id="PTHR35893">
    <property type="entry name" value="INNER MEMBRANE PROTEIN-RELATED"/>
    <property type="match status" value="1"/>
</dbReference>
<organism evidence="2 3">
    <name type="scientific">Comamonas odontotermitis</name>
    <dbReference type="NCBI Taxonomy" id="379895"/>
    <lineage>
        <taxon>Bacteria</taxon>
        <taxon>Pseudomonadati</taxon>
        <taxon>Pseudomonadota</taxon>
        <taxon>Betaproteobacteria</taxon>
        <taxon>Burkholderiales</taxon>
        <taxon>Comamonadaceae</taxon>
        <taxon>Comamonas</taxon>
    </lineage>
</organism>
<proteinExistence type="predicted"/>
<evidence type="ECO:0000313" key="3">
    <source>
        <dbReference type="Proteomes" id="UP000562492"/>
    </source>
</evidence>
<evidence type="ECO:0000313" key="2">
    <source>
        <dbReference type="EMBL" id="MBB6579370.1"/>
    </source>
</evidence>
<protein>
    <submittedName>
        <fullName evidence="2">ElaB/YqjD/DUF883 family membrane-anchored ribosome-binding protein</fullName>
    </submittedName>
</protein>
<dbReference type="InterPro" id="IPR010279">
    <property type="entry name" value="YqjD/ElaB"/>
</dbReference>
<sequence length="100" mass="10970">MLFKSKQPSLSTVQDDLARLVDDVRALLSVKELDAIPEIRGVRQRIDEGLASAMDSADQVLQQTRHAAACADQYAKDEPWRIAGAALAVGALVTYVMCRR</sequence>
<feature type="domain" description="DUF883" evidence="1">
    <location>
        <begin position="71"/>
        <end position="100"/>
    </location>
</feature>
<gene>
    <name evidence="2" type="ORF">HNP33_003482</name>
</gene>
<name>A0ABR6RJL6_9BURK</name>
<dbReference type="Pfam" id="PF19029">
    <property type="entry name" value="DUF883_C"/>
    <property type="match status" value="1"/>
</dbReference>